<evidence type="ECO:0000313" key="2">
    <source>
        <dbReference type="Proteomes" id="UP000186940"/>
    </source>
</evidence>
<dbReference type="Proteomes" id="UP000186940">
    <property type="component" value="Unassembled WGS sequence"/>
</dbReference>
<dbReference type="AlphaFoldDB" id="A0A1F2PA80"/>
<proteinExistence type="predicted"/>
<protein>
    <submittedName>
        <fullName evidence="1">Uncharacterized protein</fullName>
    </submittedName>
</protein>
<reference evidence="1" key="1">
    <citation type="submission" date="2016-05" db="EMBL/GenBank/DDBJ databases">
        <title>Microbial consortia oxidize butane by reversing methanogenesis.</title>
        <authorList>
            <person name="Laso-Perez R."/>
            <person name="Richter M."/>
            <person name="Wegener G."/>
            <person name="Musat F."/>
        </authorList>
    </citation>
    <scope>NUCLEOTIDE SEQUENCE [LARGE SCALE GENOMIC DNA]</scope>
    <source>
        <strain evidence="1">BOX2</strain>
    </source>
</reference>
<evidence type="ECO:0000313" key="1">
    <source>
        <dbReference type="EMBL" id="OFV67516.1"/>
    </source>
</evidence>
<comment type="caution">
    <text evidence="1">The sequence shown here is derived from an EMBL/GenBank/DDBJ whole genome shotgun (WGS) entry which is preliminary data.</text>
</comment>
<keyword evidence="2" id="KW-1185">Reference proteome</keyword>
<gene>
    <name evidence="1" type="ORF">SCAL_001434</name>
</gene>
<dbReference type="STRING" id="1838285.SCAL_001434"/>
<accession>A0A1F2PA80</accession>
<sequence length="65" mass="7525">MGLVRFEHTIDGSLRLSVLQRIIIIQRSRPTPIDSADPLFIIYRWSPSPFLTRPQPLHPTIPLHL</sequence>
<organism evidence="1 2">
    <name type="scientific">Candidatus Syntropharchaeum caldarium</name>
    <dbReference type="NCBI Taxonomy" id="1838285"/>
    <lineage>
        <taxon>Archaea</taxon>
        <taxon>Methanobacteriati</taxon>
        <taxon>Methanobacteriota</taxon>
        <taxon>Stenosarchaea group</taxon>
        <taxon>Methanomicrobia</taxon>
        <taxon>Methanosarcinales</taxon>
        <taxon>ANME-2 cluster</taxon>
        <taxon>Candidatus Syntropharchaeum</taxon>
    </lineage>
</organism>
<dbReference type="EMBL" id="LYOS01000004">
    <property type="protein sequence ID" value="OFV67516.1"/>
    <property type="molecule type" value="Genomic_DNA"/>
</dbReference>
<name>A0A1F2PA80_9EURY</name>